<evidence type="ECO:0000259" key="12">
    <source>
        <dbReference type="PROSITE" id="PS51198"/>
    </source>
</evidence>
<name>A0A381WJ39_9ZZZZ</name>
<dbReference type="GO" id="GO:0043138">
    <property type="term" value="F:3'-5' DNA helicase activity"/>
    <property type="evidence" value="ECO:0007669"/>
    <property type="project" value="UniProtKB-EC"/>
</dbReference>
<keyword evidence="7" id="KW-0413">Isomerase</keyword>
<dbReference type="EMBL" id="UINC01011972">
    <property type="protein sequence ID" value="SVA52524.1"/>
    <property type="molecule type" value="Genomic_DNA"/>
</dbReference>
<keyword evidence="2" id="KW-0547">Nucleotide-binding</keyword>
<evidence type="ECO:0000256" key="10">
    <source>
        <dbReference type="ARBA" id="ARBA00048988"/>
    </source>
</evidence>
<protein>
    <recommendedName>
        <fullName evidence="9">DNA 3'-5' helicase</fullName>
        <ecNumber evidence="9">5.6.2.4</ecNumber>
    </recommendedName>
</protein>
<dbReference type="InterPro" id="IPR027417">
    <property type="entry name" value="P-loop_NTPase"/>
</dbReference>
<dbReference type="Pfam" id="PF13361">
    <property type="entry name" value="UvrD_C"/>
    <property type="match status" value="1"/>
</dbReference>
<evidence type="ECO:0000256" key="9">
    <source>
        <dbReference type="ARBA" id="ARBA00034808"/>
    </source>
</evidence>
<evidence type="ECO:0000256" key="2">
    <source>
        <dbReference type="ARBA" id="ARBA00022741"/>
    </source>
</evidence>
<dbReference type="GO" id="GO:0005524">
    <property type="term" value="F:ATP binding"/>
    <property type="evidence" value="ECO:0007669"/>
    <property type="project" value="UniProtKB-KW"/>
</dbReference>
<dbReference type="AlphaFoldDB" id="A0A381WJ39"/>
<sequence length="596" mass="68103">MALSRSQPTPNPAQGSAIIHSPGPLMILAGAGTGKTFTLLRRISHQIETGKMSADNIVLLTFTERATIEAKEKILNIIGSKGSDIVVSTFHGFCHSILREFGPSEMVDRVLWQDSDIVHYLIDHFDELDELSSRTFKTDPVVAITTAFIPFFSRLKDELITPEYLEKYYAPKEWSREWVSDNFPALHAGTDKEEAALQLQDLIQVYHWFQSAKAREKALDFGDMLLHCYTLLRGTPVVLKKVQNRYRHFFIDEYQDNNFALNKIINLISARYQSITVVGDEDQCIYSFRGANYYNIQDFIGRYGNHPDFSVIRLEENRRSTQEILTLANASIINNTRRNLKILETPKTNPKHGPIPKWTIAESRDTKSEVPTLIKRLTETGKTVYGDIAVICRSWTNVKDMANALAQKAIAVDLHIEKFFHVPIVKNVIAWAHLIQGDDRSQQALYRILIQTTGESQARSFFSITKKLSLNEKMLRLREIIDNDPTDLLDVRSLENMLESYEHLINKLEQKQNAAELVWGILTALKTTEQMKDMRSAYRYAERLNLANMGKLLTLVEKFVNLRPEKQGSLSGWLRYLDALEMSGNIPAVQPDLPNR</sequence>
<dbReference type="PANTHER" id="PTHR11070:SF2">
    <property type="entry name" value="ATP-DEPENDENT DNA HELICASE SRS2"/>
    <property type="match status" value="1"/>
</dbReference>
<dbReference type="GO" id="GO:0000725">
    <property type="term" value="P:recombinational repair"/>
    <property type="evidence" value="ECO:0007669"/>
    <property type="project" value="TreeGrafter"/>
</dbReference>
<feature type="domain" description="UvrD-like helicase ATP-binding" evidence="12">
    <location>
        <begin position="8"/>
        <end position="321"/>
    </location>
</feature>
<evidence type="ECO:0000256" key="5">
    <source>
        <dbReference type="ARBA" id="ARBA00022840"/>
    </source>
</evidence>
<evidence type="ECO:0000256" key="3">
    <source>
        <dbReference type="ARBA" id="ARBA00022801"/>
    </source>
</evidence>
<dbReference type="CDD" id="cd17932">
    <property type="entry name" value="DEXQc_UvrD"/>
    <property type="match status" value="1"/>
</dbReference>
<evidence type="ECO:0000256" key="11">
    <source>
        <dbReference type="SAM" id="Coils"/>
    </source>
</evidence>
<keyword evidence="6" id="KW-0238">DNA-binding</keyword>
<dbReference type="GO" id="GO:0003677">
    <property type="term" value="F:DNA binding"/>
    <property type="evidence" value="ECO:0007669"/>
    <property type="project" value="UniProtKB-KW"/>
</dbReference>
<feature type="non-terminal residue" evidence="14">
    <location>
        <position position="596"/>
    </location>
</feature>
<comment type="catalytic activity">
    <reaction evidence="10">
        <text>ATP + H2O = ADP + phosphate + H(+)</text>
        <dbReference type="Rhea" id="RHEA:13065"/>
        <dbReference type="ChEBI" id="CHEBI:15377"/>
        <dbReference type="ChEBI" id="CHEBI:15378"/>
        <dbReference type="ChEBI" id="CHEBI:30616"/>
        <dbReference type="ChEBI" id="CHEBI:43474"/>
        <dbReference type="ChEBI" id="CHEBI:456216"/>
        <dbReference type="EC" id="5.6.2.4"/>
    </reaction>
</comment>
<accession>A0A381WJ39</accession>
<reference evidence="14" key="1">
    <citation type="submission" date="2018-05" db="EMBL/GenBank/DDBJ databases">
        <authorList>
            <person name="Lanie J.A."/>
            <person name="Ng W.-L."/>
            <person name="Kazmierczak K.M."/>
            <person name="Andrzejewski T.M."/>
            <person name="Davidsen T.M."/>
            <person name="Wayne K.J."/>
            <person name="Tettelin H."/>
            <person name="Glass J.I."/>
            <person name="Rusch D."/>
            <person name="Podicherti R."/>
            <person name="Tsui H.-C.T."/>
            <person name="Winkler M.E."/>
        </authorList>
    </citation>
    <scope>NUCLEOTIDE SEQUENCE</scope>
</reference>
<dbReference type="Gene3D" id="3.40.50.300">
    <property type="entry name" value="P-loop containing nucleotide triphosphate hydrolases"/>
    <property type="match status" value="2"/>
</dbReference>
<evidence type="ECO:0000259" key="13">
    <source>
        <dbReference type="PROSITE" id="PS51217"/>
    </source>
</evidence>
<dbReference type="InterPro" id="IPR013986">
    <property type="entry name" value="DExx_box_DNA_helicase_dom_sf"/>
</dbReference>
<dbReference type="InterPro" id="IPR014016">
    <property type="entry name" value="UvrD-like_ATP-bd"/>
</dbReference>
<evidence type="ECO:0000256" key="4">
    <source>
        <dbReference type="ARBA" id="ARBA00022806"/>
    </source>
</evidence>
<dbReference type="PROSITE" id="PS51198">
    <property type="entry name" value="UVRD_HELICASE_ATP_BIND"/>
    <property type="match status" value="1"/>
</dbReference>
<evidence type="ECO:0000256" key="6">
    <source>
        <dbReference type="ARBA" id="ARBA00023125"/>
    </source>
</evidence>
<comment type="catalytic activity">
    <reaction evidence="8">
        <text>Couples ATP hydrolysis with the unwinding of duplex DNA by translocating in the 3'-5' direction.</text>
        <dbReference type="EC" id="5.6.2.4"/>
    </reaction>
</comment>
<comment type="similarity">
    <text evidence="1">Belongs to the helicase family. UvrD subfamily.</text>
</comment>
<evidence type="ECO:0000256" key="7">
    <source>
        <dbReference type="ARBA" id="ARBA00023235"/>
    </source>
</evidence>
<dbReference type="SUPFAM" id="SSF52540">
    <property type="entry name" value="P-loop containing nucleoside triphosphate hydrolases"/>
    <property type="match status" value="1"/>
</dbReference>
<proteinExistence type="inferred from homology"/>
<dbReference type="EC" id="5.6.2.4" evidence="9"/>
<keyword evidence="11" id="KW-0175">Coiled coil</keyword>
<keyword evidence="4" id="KW-0347">Helicase</keyword>
<keyword evidence="5" id="KW-0067">ATP-binding</keyword>
<dbReference type="PROSITE" id="PS51217">
    <property type="entry name" value="UVRD_HELICASE_CTER"/>
    <property type="match status" value="1"/>
</dbReference>
<dbReference type="Gene3D" id="1.10.10.160">
    <property type="match status" value="1"/>
</dbReference>
<dbReference type="InterPro" id="IPR000212">
    <property type="entry name" value="DNA_helicase_UvrD/REP"/>
</dbReference>
<dbReference type="Gene3D" id="1.10.486.10">
    <property type="entry name" value="PCRA, domain 4"/>
    <property type="match status" value="1"/>
</dbReference>
<dbReference type="Pfam" id="PF00580">
    <property type="entry name" value="UvrD-helicase"/>
    <property type="match status" value="1"/>
</dbReference>
<evidence type="ECO:0000313" key="14">
    <source>
        <dbReference type="EMBL" id="SVA52524.1"/>
    </source>
</evidence>
<dbReference type="InterPro" id="IPR014017">
    <property type="entry name" value="DNA_helicase_UvrD-like_C"/>
</dbReference>
<evidence type="ECO:0000256" key="8">
    <source>
        <dbReference type="ARBA" id="ARBA00034617"/>
    </source>
</evidence>
<gene>
    <name evidence="14" type="ORF">METZ01_LOCUS105378</name>
</gene>
<evidence type="ECO:0000256" key="1">
    <source>
        <dbReference type="ARBA" id="ARBA00009922"/>
    </source>
</evidence>
<dbReference type="GO" id="GO:0016787">
    <property type="term" value="F:hydrolase activity"/>
    <property type="evidence" value="ECO:0007669"/>
    <property type="project" value="UniProtKB-KW"/>
</dbReference>
<keyword evidence="3" id="KW-0378">Hydrolase</keyword>
<feature type="coiled-coil region" evidence="11">
    <location>
        <begin position="491"/>
        <end position="518"/>
    </location>
</feature>
<feature type="domain" description="UvrD-like helicase C-terminal" evidence="13">
    <location>
        <begin position="322"/>
        <end position="584"/>
    </location>
</feature>
<organism evidence="14">
    <name type="scientific">marine metagenome</name>
    <dbReference type="NCBI Taxonomy" id="408172"/>
    <lineage>
        <taxon>unclassified sequences</taxon>
        <taxon>metagenomes</taxon>
        <taxon>ecological metagenomes</taxon>
    </lineage>
</organism>
<dbReference type="PANTHER" id="PTHR11070">
    <property type="entry name" value="UVRD / RECB / PCRA DNA HELICASE FAMILY MEMBER"/>
    <property type="match status" value="1"/>
</dbReference>